<dbReference type="InterPro" id="IPR023885">
    <property type="entry name" value="4Fe4S-binding_SPASM_dom"/>
</dbReference>
<dbReference type="EMBL" id="UINC01065548">
    <property type="protein sequence ID" value="SVB95334.1"/>
    <property type="molecule type" value="Genomic_DNA"/>
</dbReference>
<feature type="non-terminal residue" evidence="2">
    <location>
        <position position="169"/>
    </location>
</feature>
<evidence type="ECO:0000259" key="1">
    <source>
        <dbReference type="Pfam" id="PF13186"/>
    </source>
</evidence>
<reference evidence="2" key="1">
    <citation type="submission" date="2018-05" db="EMBL/GenBank/DDBJ databases">
        <authorList>
            <person name="Lanie J.A."/>
            <person name="Ng W.-L."/>
            <person name="Kazmierczak K.M."/>
            <person name="Andrzejewski T.M."/>
            <person name="Davidsen T.M."/>
            <person name="Wayne K.J."/>
            <person name="Tettelin H."/>
            <person name="Glass J.I."/>
            <person name="Rusch D."/>
            <person name="Podicherti R."/>
            <person name="Tsui H.-C.T."/>
            <person name="Winkler M.E."/>
        </authorList>
    </citation>
    <scope>NUCLEOTIDE SEQUENCE</scope>
</reference>
<gene>
    <name evidence="2" type="ORF">METZ01_LOCUS248188</name>
</gene>
<dbReference type="AlphaFoldDB" id="A0A382I6J7"/>
<dbReference type="Pfam" id="PF13186">
    <property type="entry name" value="SPASM"/>
    <property type="match status" value="1"/>
</dbReference>
<feature type="domain" description="4Fe4S-binding SPASM" evidence="1">
    <location>
        <begin position="17"/>
        <end position="82"/>
    </location>
</feature>
<organism evidence="2">
    <name type="scientific">marine metagenome</name>
    <dbReference type="NCBI Taxonomy" id="408172"/>
    <lineage>
        <taxon>unclassified sequences</taxon>
        <taxon>metagenomes</taxon>
        <taxon>ecological metagenomes</taxon>
    </lineage>
</organism>
<evidence type="ECO:0000313" key="2">
    <source>
        <dbReference type="EMBL" id="SVB95334.1"/>
    </source>
</evidence>
<sequence>MIKLENLHPKDIPDMTCNSLKGSVHISPEGHIKPCCYFKNLGPHWKYWQVDSNIYNINSLDDIVDSYEWNNFVSPNPHCEYCIIEEASNIPSLRQYWNETISSDTNKLQHLELALDFTCNMMCRMCGPRQSSKWNSSPVLKNMKEEVGVAEADADIYIKTKGSKEYTKN</sequence>
<accession>A0A382I6J7</accession>
<name>A0A382I6J7_9ZZZZ</name>
<proteinExistence type="predicted"/>
<protein>
    <recommendedName>
        <fullName evidence="1">4Fe4S-binding SPASM domain-containing protein</fullName>
    </recommendedName>
</protein>